<accession>A0AA40B8W1</accession>
<keyword evidence="3" id="KW-1185">Reference proteome</keyword>
<dbReference type="EMBL" id="JAUKUA010000001">
    <property type="protein sequence ID" value="KAK0729790.1"/>
    <property type="molecule type" value="Genomic_DNA"/>
</dbReference>
<sequence>MLSAECGPSPQLVPHQAPGSCACPRCPAARELFCLACLSEPQPGIECQKQKSKEKCRWKLRAWPSLHPKVAFFNLPFGMLTIGPGDPWATRAPTGQLSLYPYRVNGGANFLVLQHARPSSCWREKGRGSKAERFNEQPCGRWHILVPTLRLVAANKDAMESTGVHIQSPPPPPPARSKRATLPSKDGVWWRQRPPARKRGGATPLIHLDLLPVLVDTRLMSRMVQLVAARCSLY</sequence>
<name>A0AA40B8W1_9PEZI</name>
<dbReference type="Proteomes" id="UP001172102">
    <property type="component" value="Unassembled WGS sequence"/>
</dbReference>
<dbReference type="AlphaFoldDB" id="A0AA40B8W1"/>
<evidence type="ECO:0000256" key="1">
    <source>
        <dbReference type="SAM" id="MobiDB-lite"/>
    </source>
</evidence>
<protein>
    <submittedName>
        <fullName evidence="2">Uncharacterized protein</fullName>
    </submittedName>
</protein>
<comment type="caution">
    <text evidence="2">The sequence shown here is derived from an EMBL/GenBank/DDBJ whole genome shotgun (WGS) entry which is preliminary data.</text>
</comment>
<gene>
    <name evidence="2" type="ORF">B0H67DRAFT_9533</name>
</gene>
<reference evidence="2" key="1">
    <citation type="submission" date="2023-06" db="EMBL/GenBank/DDBJ databases">
        <title>Genome-scale phylogeny and comparative genomics of the fungal order Sordariales.</title>
        <authorList>
            <consortium name="Lawrence Berkeley National Laboratory"/>
            <person name="Hensen N."/>
            <person name="Bonometti L."/>
            <person name="Westerberg I."/>
            <person name="Brannstrom I.O."/>
            <person name="Guillou S."/>
            <person name="Cros-Aarteil S."/>
            <person name="Calhoun S."/>
            <person name="Haridas S."/>
            <person name="Kuo A."/>
            <person name="Mondo S."/>
            <person name="Pangilinan J."/>
            <person name="Riley R."/>
            <person name="Labutti K."/>
            <person name="Andreopoulos B."/>
            <person name="Lipzen A."/>
            <person name="Chen C."/>
            <person name="Yanf M."/>
            <person name="Daum C."/>
            <person name="Ng V."/>
            <person name="Clum A."/>
            <person name="Steindorff A."/>
            <person name="Ohm R."/>
            <person name="Martin F."/>
            <person name="Silar P."/>
            <person name="Natvig D."/>
            <person name="Lalanne C."/>
            <person name="Gautier V."/>
            <person name="Ament-Velasquez S.L."/>
            <person name="Kruys A."/>
            <person name="Hutchinson M.I."/>
            <person name="Powell A.J."/>
            <person name="Barry K."/>
            <person name="Miller A.N."/>
            <person name="Grigoriev I.V."/>
            <person name="Debuchy R."/>
            <person name="Gladieux P."/>
            <person name="Thoren M.H."/>
            <person name="Johannesson H."/>
        </authorList>
    </citation>
    <scope>NUCLEOTIDE SEQUENCE</scope>
    <source>
        <strain evidence="2">SMH4607-1</strain>
    </source>
</reference>
<feature type="region of interest" description="Disordered" evidence="1">
    <location>
        <begin position="160"/>
        <end position="185"/>
    </location>
</feature>
<evidence type="ECO:0000313" key="3">
    <source>
        <dbReference type="Proteomes" id="UP001172102"/>
    </source>
</evidence>
<organism evidence="2 3">
    <name type="scientific">Lasiosphaeris hirsuta</name>
    <dbReference type="NCBI Taxonomy" id="260670"/>
    <lineage>
        <taxon>Eukaryota</taxon>
        <taxon>Fungi</taxon>
        <taxon>Dikarya</taxon>
        <taxon>Ascomycota</taxon>
        <taxon>Pezizomycotina</taxon>
        <taxon>Sordariomycetes</taxon>
        <taxon>Sordariomycetidae</taxon>
        <taxon>Sordariales</taxon>
        <taxon>Lasiosphaeriaceae</taxon>
        <taxon>Lasiosphaeris</taxon>
    </lineage>
</organism>
<evidence type="ECO:0000313" key="2">
    <source>
        <dbReference type="EMBL" id="KAK0729790.1"/>
    </source>
</evidence>
<proteinExistence type="predicted"/>